<dbReference type="Pfam" id="PF13855">
    <property type="entry name" value="LRR_8"/>
    <property type="match status" value="4"/>
</dbReference>
<keyword evidence="1" id="KW-0433">Leucine-rich repeat</keyword>
<proteinExistence type="predicted"/>
<keyword evidence="4" id="KW-0472">Membrane</keyword>
<evidence type="ECO:0000256" key="2">
    <source>
        <dbReference type="ARBA" id="ARBA00022729"/>
    </source>
</evidence>
<dbReference type="SUPFAM" id="SSF52058">
    <property type="entry name" value="L domain-like"/>
    <property type="match status" value="1"/>
</dbReference>
<dbReference type="SMART" id="SM00369">
    <property type="entry name" value="LRR_TYP"/>
    <property type="match status" value="10"/>
</dbReference>
<feature type="chain" id="PRO_5046415111" evidence="5">
    <location>
        <begin position="27"/>
        <end position="559"/>
    </location>
</feature>
<evidence type="ECO:0000256" key="4">
    <source>
        <dbReference type="SAM" id="Phobius"/>
    </source>
</evidence>
<dbReference type="PROSITE" id="PS51450">
    <property type="entry name" value="LRR"/>
    <property type="match status" value="1"/>
</dbReference>
<protein>
    <submittedName>
        <fullName evidence="8">Leucine-rich repeat-containing protein 15-like</fullName>
    </submittedName>
</protein>
<dbReference type="InterPro" id="IPR050541">
    <property type="entry name" value="LRR_TM_domain-containing"/>
</dbReference>
<dbReference type="GeneID" id="106804636"/>
<keyword evidence="4" id="KW-0812">Transmembrane</keyword>
<feature type="transmembrane region" description="Helical" evidence="4">
    <location>
        <begin position="493"/>
        <end position="517"/>
    </location>
</feature>
<name>A0ABM1DN68_PRICU</name>
<organism evidence="7 8">
    <name type="scientific">Priapulus caudatus</name>
    <name type="common">Priapulid worm</name>
    <dbReference type="NCBI Taxonomy" id="37621"/>
    <lineage>
        <taxon>Eukaryota</taxon>
        <taxon>Metazoa</taxon>
        <taxon>Ecdysozoa</taxon>
        <taxon>Scalidophora</taxon>
        <taxon>Priapulida</taxon>
        <taxon>Priapulimorpha</taxon>
        <taxon>Priapulimorphida</taxon>
        <taxon>Priapulidae</taxon>
        <taxon>Priapulus</taxon>
    </lineage>
</organism>
<evidence type="ECO:0000313" key="7">
    <source>
        <dbReference type="Proteomes" id="UP000695022"/>
    </source>
</evidence>
<feature type="signal peptide" evidence="5">
    <location>
        <begin position="1"/>
        <end position="26"/>
    </location>
</feature>
<sequence>MSPAILLRHVAAFVCVLSLLRLSSVADDPDSTEPTPPPTTTDLRCPAVCRCVRRSASMYCSSRALESLPDFTDLDERVKSVYVSDNRLTNLTAASLAGLRNVERLYLRKNTIHTISPGAFSELSELRELHVADNRISCAAASCDGAFDGLDKLAKLEFGNNDVSMVTAAMLAPLRAVVTLVLRDNRIETIEPDAFRQLPQLTNLFLSGNELHLSSGIFTGLENLRELDLENNSIFHLHENEFSGLDNLTKLTLSYNPLKILHDEILRRVPNLRTLNIAGLQLTAIDADLFEGLDKLESLFINDNLFKEPESFMRAISGKLPSLMTLDVSHNPLRELPADFVTDLPALKTLWINRMPKLERVRAHALRGLPSLQTLQLRYNRLLTVIEENAISFDDDAPVVLDTVVMSNNDLKELPESLLPWDRMKTLDLQGNPWQCDCTSLWMPGLKTNINWRFQTNFICASPENLKGQKIIGLNSTLLQCDVSDGVNLSTGVIAAMIVVAAAICASAFAACFLLGAKKPCMSKREQVRRQSKYVSMLSSGMQDDEGLVTVVGRDELIT</sequence>
<dbReference type="InterPro" id="IPR000483">
    <property type="entry name" value="Cys-rich_flank_reg_C"/>
</dbReference>
<evidence type="ECO:0000256" key="3">
    <source>
        <dbReference type="ARBA" id="ARBA00022737"/>
    </source>
</evidence>
<dbReference type="InterPro" id="IPR032675">
    <property type="entry name" value="LRR_dom_sf"/>
</dbReference>
<dbReference type="PANTHER" id="PTHR24369">
    <property type="entry name" value="ANTIGEN BSP, PUTATIVE-RELATED"/>
    <property type="match status" value="1"/>
</dbReference>
<feature type="domain" description="LRRCT" evidence="6">
    <location>
        <begin position="432"/>
        <end position="482"/>
    </location>
</feature>
<keyword evidence="7" id="KW-1185">Reference proteome</keyword>
<dbReference type="InterPro" id="IPR001611">
    <property type="entry name" value="Leu-rich_rpt"/>
</dbReference>
<dbReference type="Gene3D" id="3.80.10.10">
    <property type="entry name" value="Ribonuclease Inhibitor"/>
    <property type="match status" value="3"/>
</dbReference>
<keyword evidence="3" id="KW-0677">Repeat</keyword>
<reference evidence="8" key="1">
    <citation type="submission" date="2025-08" db="UniProtKB">
        <authorList>
            <consortium name="RefSeq"/>
        </authorList>
    </citation>
    <scope>IDENTIFICATION</scope>
</reference>
<keyword evidence="4" id="KW-1133">Transmembrane helix</keyword>
<dbReference type="Proteomes" id="UP000695022">
    <property type="component" value="Unplaced"/>
</dbReference>
<evidence type="ECO:0000259" key="6">
    <source>
        <dbReference type="SMART" id="SM00082"/>
    </source>
</evidence>
<dbReference type="SMART" id="SM00365">
    <property type="entry name" value="LRR_SD22"/>
    <property type="match status" value="5"/>
</dbReference>
<evidence type="ECO:0000256" key="1">
    <source>
        <dbReference type="ARBA" id="ARBA00022614"/>
    </source>
</evidence>
<dbReference type="RefSeq" id="XP_014661389.1">
    <property type="nucleotide sequence ID" value="XM_014805903.1"/>
</dbReference>
<accession>A0ABM1DN68</accession>
<dbReference type="InterPro" id="IPR003591">
    <property type="entry name" value="Leu-rich_rpt_typical-subtyp"/>
</dbReference>
<gene>
    <name evidence="8" type="primary">LOC106804636</name>
</gene>
<keyword evidence="2 5" id="KW-0732">Signal</keyword>
<dbReference type="SMART" id="SM00082">
    <property type="entry name" value="LRRCT"/>
    <property type="match status" value="1"/>
</dbReference>
<dbReference type="PANTHER" id="PTHR24369:SF210">
    <property type="entry name" value="CHAOPTIN-RELATED"/>
    <property type="match status" value="1"/>
</dbReference>
<evidence type="ECO:0000313" key="8">
    <source>
        <dbReference type="RefSeq" id="XP_014661389.1"/>
    </source>
</evidence>
<evidence type="ECO:0000256" key="5">
    <source>
        <dbReference type="SAM" id="SignalP"/>
    </source>
</evidence>